<dbReference type="OrthoDB" id="1924577at2759"/>
<accession>A0A835QW29</accession>
<evidence type="ECO:0000313" key="2">
    <source>
        <dbReference type="Proteomes" id="UP000636800"/>
    </source>
</evidence>
<protein>
    <submittedName>
        <fullName evidence="1">Uncharacterized protein</fullName>
    </submittedName>
</protein>
<evidence type="ECO:0000313" key="1">
    <source>
        <dbReference type="EMBL" id="KAG0477254.1"/>
    </source>
</evidence>
<reference evidence="1 2" key="1">
    <citation type="journal article" date="2020" name="Nat. Food">
        <title>A phased Vanilla planifolia genome enables genetic improvement of flavour and production.</title>
        <authorList>
            <person name="Hasing T."/>
            <person name="Tang H."/>
            <person name="Brym M."/>
            <person name="Khazi F."/>
            <person name="Huang T."/>
            <person name="Chambers A.H."/>
        </authorList>
    </citation>
    <scope>NUCLEOTIDE SEQUENCE [LARGE SCALE GENOMIC DNA]</scope>
    <source>
        <tissue evidence="1">Leaf</tissue>
    </source>
</reference>
<proteinExistence type="predicted"/>
<keyword evidence="2" id="KW-1185">Reference proteome</keyword>
<dbReference type="AlphaFoldDB" id="A0A835QW29"/>
<comment type="caution">
    <text evidence="1">The sequence shown here is derived from an EMBL/GenBank/DDBJ whole genome shotgun (WGS) entry which is preliminary data.</text>
</comment>
<organism evidence="1 2">
    <name type="scientific">Vanilla planifolia</name>
    <name type="common">Vanilla</name>
    <dbReference type="NCBI Taxonomy" id="51239"/>
    <lineage>
        <taxon>Eukaryota</taxon>
        <taxon>Viridiplantae</taxon>
        <taxon>Streptophyta</taxon>
        <taxon>Embryophyta</taxon>
        <taxon>Tracheophyta</taxon>
        <taxon>Spermatophyta</taxon>
        <taxon>Magnoliopsida</taxon>
        <taxon>Liliopsida</taxon>
        <taxon>Asparagales</taxon>
        <taxon>Orchidaceae</taxon>
        <taxon>Vanilloideae</taxon>
        <taxon>Vanilleae</taxon>
        <taxon>Vanilla</taxon>
    </lineage>
</organism>
<sequence>MARPSPTCRCQCSSCSPPGLCHRWPLSTACSVDKFSSPCKYNSNLHLLLSNLTGSGYPLPPTFSPQHPSAVPRLPTLWSRSVPPLMPLPDLCTECLSLASSTAPCQRVRRFAVTATQRLSDTNPATCATPIRNSSASSTGVWLYSLLALRIRQTRWFSEDIAEVNSRYLAQGLHFESRFAVGKRMIEEVQHTIYGLAWCSMDLIINDCLNCLSSVQDWL</sequence>
<name>A0A835QW29_VANPL</name>
<dbReference type="Proteomes" id="UP000636800">
    <property type="component" value="Chromosome 6"/>
</dbReference>
<gene>
    <name evidence="1" type="ORF">HPP92_014095</name>
</gene>
<dbReference type="EMBL" id="JADCNL010000006">
    <property type="protein sequence ID" value="KAG0477254.1"/>
    <property type="molecule type" value="Genomic_DNA"/>
</dbReference>